<dbReference type="EMBL" id="SDMP01000015">
    <property type="protein sequence ID" value="RYR07366.1"/>
    <property type="molecule type" value="Genomic_DNA"/>
</dbReference>
<accession>A0A444YZM2</accession>
<organism evidence="1 2">
    <name type="scientific">Arachis hypogaea</name>
    <name type="common">Peanut</name>
    <dbReference type="NCBI Taxonomy" id="3818"/>
    <lineage>
        <taxon>Eukaryota</taxon>
        <taxon>Viridiplantae</taxon>
        <taxon>Streptophyta</taxon>
        <taxon>Embryophyta</taxon>
        <taxon>Tracheophyta</taxon>
        <taxon>Spermatophyta</taxon>
        <taxon>Magnoliopsida</taxon>
        <taxon>eudicotyledons</taxon>
        <taxon>Gunneridae</taxon>
        <taxon>Pentapetalae</taxon>
        <taxon>rosids</taxon>
        <taxon>fabids</taxon>
        <taxon>Fabales</taxon>
        <taxon>Fabaceae</taxon>
        <taxon>Papilionoideae</taxon>
        <taxon>50 kb inversion clade</taxon>
        <taxon>dalbergioids sensu lato</taxon>
        <taxon>Dalbergieae</taxon>
        <taxon>Pterocarpus clade</taxon>
        <taxon>Arachis</taxon>
    </lineage>
</organism>
<dbReference type="AlphaFoldDB" id="A0A444YZM2"/>
<sequence>MIVCNTANLSSVTIYYPILGLNLSCVLDRNKYRLICYNGNYGTDIVNHGSCKFIEFP</sequence>
<name>A0A444YZM2_ARAHY</name>
<proteinExistence type="predicted"/>
<gene>
    <name evidence="1" type="ORF">Ahy_B05g074703</name>
</gene>
<reference evidence="1 2" key="1">
    <citation type="submission" date="2019-01" db="EMBL/GenBank/DDBJ databases">
        <title>Sequencing of cultivated peanut Arachis hypogaea provides insights into genome evolution and oil improvement.</title>
        <authorList>
            <person name="Chen X."/>
        </authorList>
    </citation>
    <scope>NUCLEOTIDE SEQUENCE [LARGE SCALE GENOMIC DNA]</scope>
    <source>
        <strain evidence="2">cv. Fuhuasheng</strain>
        <tissue evidence="1">Leaves</tissue>
    </source>
</reference>
<evidence type="ECO:0000313" key="2">
    <source>
        <dbReference type="Proteomes" id="UP000289738"/>
    </source>
</evidence>
<comment type="caution">
    <text evidence="1">The sequence shown here is derived from an EMBL/GenBank/DDBJ whole genome shotgun (WGS) entry which is preliminary data.</text>
</comment>
<evidence type="ECO:0000313" key="1">
    <source>
        <dbReference type="EMBL" id="RYR07366.1"/>
    </source>
</evidence>
<dbReference type="Proteomes" id="UP000289738">
    <property type="component" value="Chromosome B05"/>
</dbReference>
<protein>
    <submittedName>
        <fullName evidence="1">Uncharacterized protein</fullName>
    </submittedName>
</protein>
<keyword evidence="2" id="KW-1185">Reference proteome</keyword>